<evidence type="ECO:0000256" key="1">
    <source>
        <dbReference type="ARBA" id="ARBA00006739"/>
    </source>
</evidence>
<keyword evidence="2" id="KW-0328">Glycosyltransferase</keyword>
<keyword evidence="6" id="KW-1185">Reference proteome</keyword>
<dbReference type="InterPro" id="IPR029044">
    <property type="entry name" value="Nucleotide-diphossugar_trans"/>
</dbReference>
<comment type="similarity">
    <text evidence="1">Belongs to the glycosyltransferase 2 family.</text>
</comment>
<dbReference type="CDD" id="cd00761">
    <property type="entry name" value="Glyco_tranf_GTA_type"/>
    <property type="match status" value="1"/>
</dbReference>
<gene>
    <name evidence="5" type="ORF">GR183_12775</name>
</gene>
<dbReference type="Pfam" id="PF00535">
    <property type="entry name" value="Glycos_transf_2"/>
    <property type="match status" value="1"/>
</dbReference>
<keyword evidence="3 5" id="KW-0808">Transferase</keyword>
<feature type="domain" description="Glycosyltransferase 2-like" evidence="4">
    <location>
        <begin position="5"/>
        <end position="165"/>
    </location>
</feature>
<dbReference type="InterPro" id="IPR001173">
    <property type="entry name" value="Glyco_trans_2-like"/>
</dbReference>
<evidence type="ECO:0000256" key="3">
    <source>
        <dbReference type="ARBA" id="ARBA00022679"/>
    </source>
</evidence>
<dbReference type="PANTHER" id="PTHR43179:SF12">
    <property type="entry name" value="GALACTOFURANOSYLTRANSFERASE GLFT2"/>
    <property type="match status" value="1"/>
</dbReference>
<dbReference type="PANTHER" id="PTHR43179">
    <property type="entry name" value="RHAMNOSYLTRANSFERASE WBBL"/>
    <property type="match status" value="1"/>
</dbReference>
<dbReference type="AlphaFoldDB" id="A0A7X3LVG8"/>
<dbReference type="SUPFAM" id="SSF53448">
    <property type="entry name" value="Nucleotide-diphospho-sugar transferases"/>
    <property type="match status" value="1"/>
</dbReference>
<dbReference type="Gene3D" id="3.90.550.10">
    <property type="entry name" value="Spore Coat Polysaccharide Biosynthesis Protein SpsA, Chain A"/>
    <property type="match status" value="1"/>
</dbReference>
<dbReference type="GO" id="GO:0016757">
    <property type="term" value="F:glycosyltransferase activity"/>
    <property type="evidence" value="ECO:0007669"/>
    <property type="project" value="UniProtKB-KW"/>
</dbReference>
<evidence type="ECO:0000259" key="4">
    <source>
        <dbReference type="Pfam" id="PF00535"/>
    </source>
</evidence>
<dbReference type="EMBL" id="WUMV01000006">
    <property type="protein sequence ID" value="MXN65782.1"/>
    <property type="molecule type" value="Genomic_DNA"/>
</dbReference>
<dbReference type="Proteomes" id="UP000433101">
    <property type="component" value="Unassembled WGS sequence"/>
</dbReference>
<evidence type="ECO:0000256" key="2">
    <source>
        <dbReference type="ARBA" id="ARBA00022676"/>
    </source>
</evidence>
<accession>A0A7X3LVG8</accession>
<evidence type="ECO:0000313" key="5">
    <source>
        <dbReference type="EMBL" id="MXN65782.1"/>
    </source>
</evidence>
<reference evidence="5 6" key="1">
    <citation type="submission" date="2019-12" db="EMBL/GenBank/DDBJ databases">
        <authorList>
            <person name="Li M."/>
        </authorList>
    </citation>
    <scope>NUCLEOTIDE SEQUENCE [LARGE SCALE GENOMIC DNA]</scope>
    <source>
        <strain evidence="5 6">GBMRC 2046</strain>
    </source>
</reference>
<sequence length="315" mass="35329">MKILVAVCTRQRRLQLRECLSSFAAMTSVPGVELEVAVIENDDGEYSKAEVSTTSQTGDISVEYYLQREIGIPFARNMAIDIALGKSVDWLGFVDDDERIDPNWLSAMMEAAKRFDADVLTGPVAFTYETSRPHWYDGDLDTPRRTGDVLKTAATNNTLIRRSVFAPDGMAIRFREQMRFSGGEDSEYFYRVSDRGASIRWVADAVVYEKVIEPRLTKRSQLARQQRISANNVSIHRRRFGRWASIRRYLPKVALNTVKASILALAAALTLPASRKDSERLVYSALKALSASYGILQGVAGKTPQAYLQVDTVDR</sequence>
<evidence type="ECO:0000313" key="6">
    <source>
        <dbReference type="Proteomes" id="UP000433101"/>
    </source>
</evidence>
<protein>
    <submittedName>
        <fullName evidence="5">Glycosyltransferase</fullName>
    </submittedName>
</protein>
<organism evidence="5 6">
    <name type="scientific">Stappia sediminis</name>
    <dbReference type="NCBI Taxonomy" id="2692190"/>
    <lineage>
        <taxon>Bacteria</taxon>
        <taxon>Pseudomonadati</taxon>
        <taxon>Pseudomonadota</taxon>
        <taxon>Alphaproteobacteria</taxon>
        <taxon>Hyphomicrobiales</taxon>
        <taxon>Stappiaceae</taxon>
        <taxon>Stappia</taxon>
    </lineage>
</organism>
<dbReference type="RefSeq" id="WP_160776036.1">
    <property type="nucleotide sequence ID" value="NZ_WUMV01000006.1"/>
</dbReference>
<comment type="caution">
    <text evidence="5">The sequence shown here is derived from an EMBL/GenBank/DDBJ whole genome shotgun (WGS) entry which is preliminary data.</text>
</comment>
<proteinExistence type="inferred from homology"/>
<name>A0A7X3LVG8_9HYPH</name>